<protein>
    <submittedName>
        <fullName evidence="2">Uncharacterized protein</fullName>
    </submittedName>
</protein>
<dbReference type="EMBL" id="JAOYFB010000003">
    <property type="protein sequence ID" value="KAK4010831.1"/>
    <property type="molecule type" value="Genomic_DNA"/>
</dbReference>
<dbReference type="Proteomes" id="UP001234178">
    <property type="component" value="Unassembled WGS sequence"/>
</dbReference>
<keyword evidence="1" id="KW-0472">Membrane</keyword>
<reference evidence="2 3" key="1">
    <citation type="journal article" date="2023" name="Nucleic Acids Res.">
        <title>The hologenome of Daphnia magna reveals possible DNA methylation and microbiome-mediated evolution of the host genome.</title>
        <authorList>
            <person name="Chaturvedi A."/>
            <person name="Li X."/>
            <person name="Dhandapani V."/>
            <person name="Marshall H."/>
            <person name="Kissane S."/>
            <person name="Cuenca-Cambronero M."/>
            <person name="Asole G."/>
            <person name="Calvet F."/>
            <person name="Ruiz-Romero M."/>
            <person name="Marangio P."/>
            <person name="Guigo R."/>
            <person name="Rago D."/>
            <person name="Mirbahai L."/>
            <person name="Eastwood N."/>
            <person name="Colbourne J.K."/>
            <person name="Zhou J."/>
            <person name="Mallon E."/>
            <person name="Orsini L."/>
        </authorList>
    </citation>
    <scope>NUCLEOTIDE SEQUENCE [LARGE SCALE GENOMIC DNA]</scope>
    <source>
        <strain evidence="2">LRV0_1</strain>
    </source>
</reference>
<organism evidence="2 3">
    <name type="scientific">Daphnia magna</name>
    <dbReference type="NCBI Taxonomy" id="35525"/>
    <lineage>
        <taxon>Eukaryota</taxon>
        <taxon>Metazoa</taxon>
        <taxon>Ecdysozoa</taxon>
        <taxon>Arthropoda</taxon>
        <taxon>Crustacea</taxon>
        <taxon>Branchiopoda</taxon>
        <taxon>Diplostraca</taxon>
        <taxon>Cladocera</taxon>
        <taxon>Anomopoda</taxon>
        <taxon>Daphniidae</taxon>
        <taxon>Daphnia</taxon>
    </lineage>
</organism>
<evidence type="ECO:0000313" key="2">
    <source>
        <dbReference type="EMBL" id="KAK4010831.1"/>
    </source>
</evidence>
<keyword evidence="1" id="KW-1133">Transmembrane helix</keyword>
<feature type="transmembrane region" description="Helical" evidence="1">
    <location>
        <begin position="236"/>
        <end position="255"/>
    </location>
</feature>
<keyword evidence="1" id="KW-0812">Transmembrane</keyword>
<evidence type="ECO:0000313" key="3">
    <source>
        <dbReference type="Proteomes" id="UP001234178"/>
    </source>
</evidence>
<evidence type="ECO:0000256" key="1">
    <source>
        <dbReference type="SAM" id="Phobius"/>
    </source>
</evidence>
<feature type="transmembrane region" description="Helical" evidence="1">
    <location>
        <begin position="202"/>
        <end position="224"/>
    </location>
</feature>
<proteinExistence type="predicted"/>
<name>A0ABQ9ZD45_9CRUS</name>
<gene>
    <name evidence="2" type="ORF">OUZ56_019960</name>
</gene>
<keyword evidence="3" id="KW-1185">Reference proteome</keyword>
<comment type="caution">
    <text evidence="2">The sequence shown here is derived from an EMBL/GenBank/DDBJ whole genome shotgun (WGS) entry which is preliminary data.</text>
</comment>
<sequence length="305" mass="35366">MKIDHKLRYDVAETYFIIKMAQEREFLKESVSDLQNVIHSLESDNSPLNSTLQLDRWFNKKTNNLIEISVQCLKMLQSGTSRAPGAVDSSSKRQTSQLYPLFCSDWLSQPLKIRVQRIMQRNRHLVFREEIIIDPCKQLIMSSISSCWQMLWNNYRNGIPTLDENNIGERKSVDQVNLRPVDIHLLVQKMTVGCFGFARRRFIMVTIMDITLTGHFLLIHELLIKPSTLFASKDVILRRLIWGFFIRLLVATGISDYNTIHCYTRITVYEHIASGCSDQGGLKLVTTRIYQELHTTTAKRLEKLA</sequence>
<accession>A0ABQ9ZD45</accession>